<dbReference type="Proteomes" id="UP000255110">
    <property type="component" value="Unassembled WGS sequence"/>
</dbReference>
<name>A0A378L6M7_9GAMM</name>
<evidence type="ECO:0000313" key="1">
    <source>
        <dbReference type="EMBL" id="KTD79157.1"/>
    </source>
</evidence>
<evidence type="ECO:0000313" key="2">
    <source>
        <dbReference type="EMBL" id="STY22735.1"/>
    </source>
</evidence>
<proteinExistence type="predicted"/>
<organism evidence="2 4">
    <name type="scientific">Legionella steigerwaltii</name>
    <dbReference type="NCBI Taxonomy" id="460"/>
    <lineage>
        <taxon>Bacteria</taxon>
        <taxon>Pseudomonadati</taxon>
        <taxon>Pseudomonadota</taxon>
        <taxon>Gammaproteobacteria</taxon>
        <taxon>Legionellales</taxon>
        <taxon>Legionellaceae</taxon>
        <taxon>Legionella</taxon>
    </lineage>
</organism>
<keyword evidence="3" id="KW-1185">Reference proteome</keyword>
<dbReference type="Proteomes" id="UP000054820">
    <property type="component" value="Unassembled WGS sequence"/>
</dbReference>
<accession>A0A378L6M7</accession>
<reference evidence="2 4" key="2">
    <citation type="submission" date="2018-06" db="EMBL/GenBank/DDBJ databases">
        <authorList>
            <consortium name="Pathogen Informatics"/>
            <person name="Doyle S."/>
        </authorList>
    </citation>
    <scope>NUCLEOTIDE SEQUENCE [LARGE SCALE GENOMIC DNA]</scope>
    <source>
        <strain evidence="2 4">NCTC11991</strain>
    </source>
</reference>
<dbReference type="AlphaFoldDB" id="A0A378L6M7"/>
<gene>
    <name evidence="1" type="ORF">Lstg_0916</name>
    <name evidence="2" type="ORF">NCTC11991_01325</name>
</gene>
<dbReference type="EMBL" id="UGOY01000001">
    <property type="protein sequence ID" value="STY22735.1"/>
    <property type="molecule type" value="Genomic_DNA"/>
</dbReference>
<evidence type="ECO:0000313" key="3">
    <source>
        <dbReference type="Proteomes" id="UP000054820"/>
    </source>
</evidence>
<reference evidence="1 3" key="1">
    <citation type="submission" date="2015-11" db="EMBL/GenBank/DDBJ databases">
        <title>Genomic analysis of 38 Legionella species identifies large and diverse effector repertoires.</title>
        <authorList>
            <person name="Burstein D."/>
            <person name="Amaro F."/>
            <person name="Zusman T."/>
            <person name="Lifshitz Z."/>
            <person name="Cohen O."/>
            <person name="Gilbert J.A."/>
            <person name="Pupko T."/>
            <person name="Shuman H.A."/>
            <person name="Segal G."/>
        </authorList>
    </citation>
    <scope>NUCLEOTIDE SEQUENCE [LARGE SCALE GENOMIC DNA]</scope>
    <source>
        <strain evidence="1 3">SC-18-C9</strain>
    </source>
</reference>
<sequence length="117" mass="14014">MNESLSSLINKLNRQFHELDLHLQTVQHQKQELVQQIQQIEKQINQTVPNSLTMNPAVEINWLNFIMQQQEKKEATTLELKNYFALENKLKEKITRVKMELKMIENYLQREEIHALT</sequence>
<dbReference type="EMBL" id="LNYZ01000006">
    <property type="protein sequence ID" value="KTD79157.1"/>
    <property type="molecule type" value="Genomic_DNA"/>
</dbReference>
<evidence type="ECO:0000313" key="4">
    <source>
        <dbReference type="Proteomes" id="UP000255110"/>
    </source>
</evidence>
<protein>
    <submittedName>
        <fullName evidence="2">Uncharacterized protein</fullName>
    </submittedName>
</protein>